<dbReference type="PANTHER" id="PTHR21240:SF28">
    <property type="entry name" value="ISO-OROTATE DECARBOXYLASE (EUROFUNG)"/>
    <property type="match status" value="1"/>
</dbReference>
<dbReference type="GO" id="GO:0005737">
    <property type="term" value="C:cytoplasm"/>
    <property type="evidence" value="ECO:0007669"/>
    <property type="project" value="TreeGrafter"/>
</dbReference>
<evidence type="ECO:0000259" key="2">
    <source>
        <dbReference type="Pfam" id="PF04909"/>
    </source>
</evidence>
<dbReference type="Proteomes" id="UP001139722">
    <property type="component" value="Unassembled WGS sequence"/>
</dbReference>
<dbReference type="InterPro" id="IPR032465">
    <property type="entry name" value="ACMSD"/>
</dbReference>
<dbReference type="RefSeq" id="WP_269149149.1">
    <property type="nucleotide sequence ID" value="NZ_BAAANU010000040.1"/>
</dbReference>
<keyword evidence="4" id="KW-1185">Reference proteome</keyword>
<dbReference type="GO" id="GO:0019748">
    <property type="term" value="P:secondary metabolic process"/>
    <property type="evidence" value="ECO:0007669"/>
    <property type="project" value="TreeGrafter"/>
</dbReference>
<dbReference type="Gene3D" id="3.20.20.140">
    <property type="entry name" value="Metal-dependent hydrolases"/>
    <property type="match status" value="1"/>
</dbReference>
<dbReference type="GO" id="GO:0001760">
    <property type="term" value="F:aminocarboxymuconate-semialdehyde decarboxylase activity"/>
    <property type="evidence" value="ECO:0007669"/>
    <property type="project" value="UniProtKB-EC"/>
</dbReference>
<sequence>MSADADTGAATATRTAPVTDVHAHLLMPGLHADVERRAPEGVREAAELELRRNGAASQAVSGPMVGARIPRLTDVDVRLAEMDRQGVDRQWVSASPNHFYPWAPEGLAVWVAQEANRLIAEHVAQAPERLIGLGVVPLQHPERILECVDDAILGRGLAGIEISSFAGDVELSDPRLEPMWSRVAELGAVVFLHPFGCSFDERLDRFYLANTVGQPAENAVALSHLIFSGVLDRHPTLKLVAAHGGGYLPTAIGRSDHAWRVRPDARVCEHLPSSYLQRIWFDTVVHDGGALRRLVEVAGASQVVLGSDYPFDMGLDDPVAFVRAAALGADAETAVLSGNADALLGRLVEQGVRS</sequence>
<dbReference type="Pfam" id="PF04909">
    <property type="entry name" value="Amidohydro_2"/>
    <property type="match status" value="1"/>
</dbReference>
<dbReference type="PANTHER" id="PTHR21240">
    <property type="entry name" value="2-AMINO-3-CARBOXYLMUCONATE-6-SEMIALDEHYDE DECARBOXYLASE"/>
    <property type="match status" value="1"/>
</dbReference>
<dbReference type="EC" id="4.1.1.45" evidence="3"/>
<reference evidence="3" key="1">
    <citation type="submission" date="2022-06" db="EMBL/GenBank/DDBJ databases">
        <title>Sequencing the genomes of 1000 actinobacteria strains.</title>
        <authorList>
            <person name="Klenk H.-P."/>
        </authorList>
    </citation>
    <scope>NUCLEOTIDE SEQUENCE</scope>
    <source>
        <strain evidence="3">DSM 22016</strain>
    </source>
</reference>
<proteinExistence type="predicted"/>
<dbReference type="AlphaFoldDB" id="A0A9X2H6U3"/>
<evidence type="ECO:0000256" key="1">
    <source>
        <dbReference type="ARBA" id="ARBA00023239"/>
    </source>
</evidence>
<dbReference type="InterPro" id="IPR032466">
    <property type="entry name" value="Metal_Hydrolase"/>
</dbReference>
<protein>
    <submittedName>
        <fullName evidence="3">Aminocarboxymuconate-semialdehyde decarboxylase</fullName>
        <ecNumber evidence="3">4.1.1.45</ecNumber>
    </submittedName>
</protein>
<keyword evidence="1 3" id="KW-0456">Lyase</keyword>
<name>A0A9X2H6U3_9MICO</name>
<gene>
    <name evidence="3" type="ORF">BJ978_002528</name>
</gene>
<evidence type="ECO:0000313" key="3">
    <source>
        <dbReference type="EMBL" id="MCP2371852.1"/>
    </source>
</evidence>
<comment type="caution">
    <text evidence="3">The sequence shown here is derived from an EMBL/GenBank/DDBJ whole genome shotgun (WGS) entry which is preliminary data.</text>
</comment>
<dbReference type="InterPro" id="IPR006680">
    <property type="entry name" value="Amidohydro-rel"/>
</dbReference>
<dbReference type="GO" id="GO:0016787">
    <property type="term" value="F:hydrolase activity"/>
    <property type="evidence" value="ECO:0007669"/>
    <property type="project" value="InterPro"/>
</dbReference>
<dbReference type="EMBL" id="JAMZDY010000001">
    <property type="protein sequence ID" value="MCP2371852.1"/>
    <property type="molecule type" value="Genomic_DNA"/>
</dbReference>
<accession>A0A9X2H6U3</accession>
<organism evidence="3 4">
    <name type="scientific">Agromyces terreus</name>
    <dbReference type="NCBI Taxonomy" id="424795"/>
    <lineage>
        <taxon>Bacteria</taxon>
        <taxon>Bacillati</taxon>
        <taxon>Actinomycetota</taxon>
        <taxon>Actinomycetes</taxon>
        <taxon>Micrococcales</taxon>
        <taxon>Microbacteriaceae</taxon>
        <taxon>Agromyces</taxon>
    </lineage>
</organism>
<dbReference type="SUPFAM" id="SSF51556">
    <property type="entry name" value="Metallo-dependent hydrolases"/>
    <property type="match status" value="1"/>
</dbReference>
<feature type="domain" description="Amidohydrolase-related" evidence="2">
    <location>
        <begin position="20"/>
        <end position="346"/>
    </location>
</feature>
<evidence type="ECO:0000313" key="4">
    <source>
        <dbReference type="Proteomes" id="UP001139722"/>
    </source>
</evidence>